<dbReference type="SUPFAM" id="SSF46565">
    <property type="entry name" value="Chaperone J-domain"/>
    <property type="match status" value="1"/>
</dbReference>
<protein>
    <recommendedName>
        <fullName evidence="1">J domain-containing protein</fullName>
    </recommendedName>
</protein>
<name>G4YHE6_PHYSP</name>
<dbReference type="STRING" id="1094619.G4YHE6"/>
<dbReference type="Proteomes" id="UP000002640">
    <property type="component" value="Unassembled WGS sequence"/>
</dbReference>
<evidence type="ECO:0000259" key="1">
    <source>
        <dbReference type="PROSITE" id="PS50076"/>
    </source>
</evidence>
<sequence length="762" mass="84146">MSASAAAVQVCEQATSDAPSQCLADTQHEQALSPKLRVQLCQRATSDAPQLCVKSLRRFINAQRLDIYDAVAACRQTEDLGPVDCVTELFRVATPPPGRLAAQLCHAAKTLEPARCYSASPLIYDDELKISLCKEAESTAPALCADSVISRIGNQPLGKVALCRGATSSAPAACAMEAPFGMDEPKVVLLCRLATSTAPARCAQEVPAFLRIPWDKVAQVCAGATSTTPGRCLAHQIRHSRLLLRTVDSAQIVRECRLAVARPSALGLAKASYNCPELRPMYPLQLVVNVLDQYGDLMTENYAPQYRGNDYVPQYRGNNVVYLSGVFTGSPHTEDSYLHRGQPTLQGSSYATITNGSAVFSNVQFTGAGEFTLTFRSGEGVTEEVARVVVHPDLAAAALQTRCDELFTRFKCSLQSPASLKRDYQHRELQVLLLPRYFHFNAVSCERYWMDNIGGLAFSGFSSGNDVLYALPRPLYDLFTYEGETSRAAIRRAYHRRSLEWHPDKWHALAAALPPIWQQELAGAYALITRAYDQLTSAALSQQEESVMQDALLAILRGVRNGSFYGTKVRAPHAMVMIFLFQKGSVRQKLRGVIRLTFEHSKNLALFVGVYKSVLAVLRAHQHHALGQRVTTSVGKPGAHWHAAVAGGIGGYLVWGRYSSVNFQIIMYLMSRALISLVRVLAARGYHPFAQHRFKHVYPLLATVVWAGVMWLYENEPHTLHPSLLKSMQFLYDESCRWKDGLVEFVPSPATTAVFLLTWLGF</sequence>
<dbReference type="CDD" id="cd06257">
    <property type="entry name" value="DnaJ"/>
    <property type="match status" value="1"/>
</dbReference>
<dbReference type="InParanoid" id="G4YHE6"/>
<keyword evidence="3" id="KW-1185">Reference proteome</keyword>
<gene>
    <name evidence="2" type="ORF">PHYSODRAFT_552443</name>
</gene>
<dbReference type="InterPro" id="IPR019531">
    <property type="entry name" value="Pmp4"/>
</dbReference>
<accession>G4YHE6</accession>
<dbReference type="AlphaFoldDB" id="G4YHE6"/>
<dbReference type="InterPro" id="IPR036869">
    <property type="entry name" value="J_dom_sf"/>
</dbReference>
<dbReference type="PANTHER" id="PTHR15460">
    <property type="entry name" value="PEROXISOMAL MEMBRANE PROTEIN 4"/>
    <property type="match status" value="1"/>
</dbReference>
<evidence type="ECO:0000313" key="2">
    <source>
        <dbReference type="EMBL" id="EGZ28734.1"/>
    </source>
</evidence>
<dbReference type="InterPro" id="IPR001623">
    <property type="entry name" value="DnaJ_domain"/>
</dbReference>
<dbReference type="PROSITE" id="PS50076">
    <property type="entry name" value="DNAJ_2"/>
    <property type="match status" value="1"/>
</dbReference>
<dbReference type="EMBL" id="JH159151">
    <property type="protein sequence ID" value="EGZ28734.1"/>
    <property type="molecule type" value="Genomic_DNA"/>
</dbReference>
<dbReference type="RefSeq" id="XP_009516009.1">
    <property type="nucleotide sequence ID" value="XM_009517714.1"/>
</dbReference>
<dbReference type="OMA" id="RVQLCQR"/>
<dbReference type="GO" id="GO:0005778">
    <property type="term" value="C:peroxisomal membrane"/>
    <property type="evidence" value="ECO:0007669"/>
    <property type="project" value="TreeGrafter"/>
</dbReference>
<organism evidence="2 3">
    <name type="scientific">Phytophthora sojae (strain P6497)</name>
    <name type="common">Soybean stem and root rot agent</name>
    <name type="synonym">Phytophthora megasperma f. sp. glycines</name>
    <dbReference type="NCBI Taxonomy" id="1094619"/>
    <lineage>
        <taxon>Eukaryota</taxon>
        <taxon>Sar</taxon>
        <taxon>Stramenopiles</taxon>
        <taxon>Oomycota</taxon>
        <taxon>Peronosporomycetes</taxon>
        <taxon>Peronosporales</taxon>
        <taxon>Peronosporaceae</taxon>
        <taxon>Phytophthora</taxon>
    </lineage>
</organism>
<dbReference type="Gene3D" id="1.10.287.110">
    <property type="entry name" value="DnaJ domain"/>
    <property type="match status" value="1"/>
</dbReference>
<dbReference type="KEGG" id="psoj:PHYSODRAFT_552443"/>
<proteinExistence type="predicted"/>
<dbReference type="GeneID" id="20662822"/>
<feature type="domain" description="J" evidence="1">
    <location>
        <begin position="474"/>
        <end position="540"/>
    </location>
</feature>
<evidence type="ECO:0000313" key="3">
    <source>
        <dbReference type="Proteomes" id="UP000002640"/>
    </source>
</evidence>
<reference evidence="2 3" key="1">
    <citation type="journal article" date="2006" name="Science">
        <title>Phytophthora genome sequences uncover evolutionary origins and mechanisms of pathogenesis.</title>
        <authorList>
            <person name="Tyler B.M."/>
            <person name="Tripathy S."/>
            <person name="Zhang X."/>
            <person name="Dehal P."/>
            <person name="Jiang R.H."/>
            <person name="Aerts A."/>
            <person name="Arredondo F.D."/>
            <person name="Baxter L."/>
            <person name="Bensasson D."/>
            <person name="Beynon J.L."/>
            <person name="Chapman J."/>
            <person name="Damasceno C.M."/>
            <person name="Dorrance A.E."/>
            <person name="Dou D."/>
            <person name="Dickerman A.W."/>
            <person name="Dubchak I.L."/>
            <person name="Garbelotto M."/>
            <person name="Gijzen M."/>
            <person name="Gordon S.G."/>
            <person name="Govers F."/>
            <person name="Grunwald N.J."/>
            <person name="Huang W."/>
            <person name="Ivors K.L."/>
            <person name="Jones R.W."/>
            <person name="Kamoun S."/>
            <person name="Krampis K."/>
            <person name="Lamour K.H."/>
            <person name="Lee M.K."/>
            <person name="McDonald W.H."/>
            <person name="Medina M."/>
            <person name="Meijer H.J."/>
            <person name="Nordberg E.K."/>
            <person name="Maclean D.J."/>
            <person name="Ospina-Giraldo M.D."/>
            <person name="Morris P.F."/>
            <person name="Phuntumart V."/>
            <person name="Putnam N.H."/>
            <person name="Rash S."/>
            <person name="Rose J.K."/>
            <person name="Sakihama Y."/>
            <person name="Salamov A.A."/>
            <person name="Savidor A."/>
            <person name="Scheuring C.F."/>
            <person name="Smith B.M."/>
            <person name="Sobral B.W."/>
            <person name="Terry A."/>
            <person name="Torto-Alalibo T.A."/>
            <person name="Win J."/>
            <person name="Xu Z."/>
            <person name="Zhang H."/>
            <person name="Grigoriev I.V."/>
            <person name="Rokhsar D.S."/>
            <person name="Boore J.L."/>
        </authorList>
    </citation>
    <scope>NUCLEOTIDE SEQUENCE [LARGE SCALE GENOMIC DNA]</scope>
    <source>
        <strain evidence="2 3">P6497</strain>
    </source>
</reference>
<dbReference type="PANTHER" id="PTHR15460:SF3">
    <property type="entry name" value="PEROXISOMAL MEMBRANE PROTEIN 4"/>
    <property type="match status" value="1"/>
</dbReference>